<reference evidence="1 2" key="1">
    <citation type="submission" date="2015-07" db="EMBL/GenBank/DDBJ databases">
        <title>Whole genome sequencing of endophytes isolated from poison ivy (Toxicodendron radicans).</title>
        <authorList>
            <person name="Tran P.N."/>
            <person name="Lee Y.P."/>
            <person name="Gan H.M."/>
            <person name="Savka M.A."/>
        </authorList>
    </citation>
    <scope>NUCLEOTIDE SEQUENCE [LARGE SCALE GENOMIC DNA]</scope>
    <source>
        <strain evidence="1 2">RIT-PI-g</strain>
    </source>
</reference>
<organism evidence="1 2">
    <name type="scientific">Pseudomonas libanensis</name>
    <dbReference type="NCBI Taxonomy" id="75588"/>
    <lineage>
        <taxon>Bacteria</taxon>
        <taxon>Pseudomonadati</taxon>
        <taxon>Pseudomonadota</taxon>
        <taxon>Gammaproteobacteria</taxon>
        <taxon>Pseudomonadales</taxon>
        <taxon>Pseudomonadaceae</taxon>
        <taxon>Pseudomonas</taxon>
    </lineage>
</organism>
<gene>
    <name evidence="1" type="ORF">AEQ48_01350</name>
</gene>
<evidence type="ECO:0000313" key="1">
    <source>
        <dbReference type="EMBL" id="KPG77001.1"/>
    </source>
</evidence>
<proteinExistence type="predicted"/>
<comment type="caution">
    <text evidence="1">The sequence shown here is derived from an EMBL/GenBank/DDBJ whole genome shotgun (WGS) entry which is preliminary data.</text>
</comment>
<dbReference type="EMBL" id="LHOY01000005">
    <property type="protein sequence ID" value="KPG77001.1"/>
    <property type="molecule type" value="Genomic_DNA"/>
</dbReference>
<keyword evidence="2" id="KW-1185">Reference proteome</keyword>
<accession>A0ABR5MCD1</accession>
<sequence>MSIVRVINVDDDHHANPQSSLETVIGAIRANSIDATLVARAAFPDNAEDLDDDETIELLSESWNNIGEERQQELTIAAEKGKETHETLDHQQLSVVDDNSALMSLPTLIGDEFNFQKMSFSQWREQGQDLLSDKTPTLVLFDRSFVQEGQSDTAGEDLVKAILIEQDLDHIYTGLLTHTATDETSEAAIAEKIFAEIQGISRRLVVIAKNRLSSGSDFPEALRMALYADELESFRRHAIASLSSATDQAITLLQSVKPYALMATFESARREGAYETDNVIRMTNASSRRSLEKSLRNPAFISKTLSKLRNAAGVELYLEGNERPGDLPKITWDERFDDKAHLAEASMPLAIGDIFRVFDINGSGSDRYYILLAQPCDLSIRPDGKRSNNLDTLILTLLKPAKADPTGKYPPLKPNQQSIGFLEIDKSTPWTVNFSQQIKAPCLALDACTISSVGLATLSKTTPLPESLSTASQERFKKMQIEATNIITRYSKLVNTISSDAAVKRDADDAKRSLAALLANADTSHSSGITAKIDIGSETLSYGLERFARVTDSTANGLFSLMAYHQVRPAFENDLFVLD</sequence>
<evidence type="ECO:0000313" key="2">
    <source>
        <dbReference type="Proteomes" id="UP000037820"/>
    </source>
</evidence>
<dbReference type="Proteomes" id="UP000037820">
    <property type="component" value="Unassembled WGS sequence"/>
</dbReference>
<protein>
    <submittedName>
        <fullName evidence="1">Uncharacterized protein</fullName>
    </submittedName>
</protein>
<name>A0ABR5MCD1_9PSED</name>